<evidence type="ECO:0000256" key="2">
    <source>
        <dbReference type="ARBA" id="ARBA00004496"/>
    </source>
</evidence>
<dbReference type="InterPro" id="IPR010084">
    <property type="entry name" value="FabZ"/>
</dbReference>
<organism evidence="11 12">
    <name type="scientific">Candidatus Segetimicrobium genomatis</name>
    <dbReference type="NCBI Taxonomy" id="2569760"/>
    <lineage>
        <taxon>Bacteria</taxon>
        <taxon>Bacillati</taxon>
        <taxon>Candidatus Sysuimicrobiota</taxon>
        <taxon>Candidatus Sysuimicrobiia</taxon>
        <taxon>Candidatus Sysuimicrobiales</taxon>
        <taxon>Candidatus Segetimicrobiaceae</taxon>
        <taxon>Candidatus Segetimicrobium</taxon>
    </lineage>
</organism>
<dbReference type="NCBIfam" id="NF000582">
    <property type="entry name" value="PRK00006.1"/>
    <property type="match status" value="1"/>
</dbReference>
<dbReference type="GO" id="GO:0009245">
    <property type="term" value="P:lipid A biosynthetic process"/>
    <property type="evidence" value="ECO:0007669"/>
    <property type="project" value="UniProtKB-UniRule"/>
</dbReference>
<dbReference type="GO" id="GO:0006633">
    <property type="term" value="P:fatty acid biosynthetic process"/>
    <property type="evidence" value="ECO:0007669"/>
    <property type="project" value="UniProtKB-UniRule"/>
</dbReference>
<dbReference type="SUPFAM" id="SSF54637">
    <property type="entry name" value="Thioesterase/thiol ester dehydrase-isomerase"/>
    <property type="match status" value="1"/>
</dbReference>
<dbReference type="GO" id="GO:0016020">
    <property type="term" value="C:membrane"/>
    <property type="evidence" value="ECO:0007669"/>
    <property type="project" value="GOC"/>
</dbReference>
<comment type="caution">
    <text evidence="11">The sequence shown here is derived from an EMBL/GenBank/DDBJ whole genome shotgun (WGS) entry which is preliminary data.</text>
</comment>
<evidence type="ECO:0000256" key="1">
    <source>
        <dbReference type="ARBA" id="ARBA00001055"/>
    </source>
</evidence>
<feature type="active site" evidence="10">
    <location>
        <position position="47"/>
    </location>
</feature>
<evidence type="ECO:0000256" key="3">
    <source>
        <dbReference type="ARBA" id="ARBA00009174"/>
    </source>
</evidence>
<dbReference type="HAMAP" id="MF_00406">
    <property type="entry name" value="FabZ"/>
    <property type="match status" value="1"/>
</dbReference>
<dbReference type="AlphaFoldDB" id="A0A537JK35"/>
<dbReference type="EMBL" id="VBAN01000090">
    <property type="protein sequence ID" value="TMI83830.1"/>
    <property type="molecule type" value="Genomic_DNA"/>
</dbReference>
<dbReference type="EC" id="4.2.1.59" evidence="10"/>
<comment type="function">
    <text evidence="9 10">Involved in unsaturated fatty acids biosynthesis. Catalyzes the dehydration of short chain beta-hydroxyacyl-ACPs and long chain saturated and unsaturated beta-hydroxyacyl-ACPs.</text>
</comment>
<dbReference type="NCBIfam" id="TIGR01750">
    <property type="entry name" value="fabZ"/>
    <property type="match status" value="1"/>
</dbReference>
<keyword evidence="5 10" id="KW-0444">Lipid biosynthesis</keyword>
<dbReference type="InterPro" id="IPR013114">
    <property type="entry name" value="FabA_FabZ"/>
</dbReference>
<evidence type="ECO:0000256" key="9">
    <source>
        <dbReference type="ARBA" id="ARBA00025049"/>
    </source>
</evidence>
<proteinExistence type="inferred from homology"/>
<comment type="subcellular location">
    <subcellularLocation>
        <location evidence="2 10">Cytoplasm</location>
    </subcellularLocation>
</comment>
<dbReference type="PANTHER" id="PTHR30272:SF1">
    <property type="entry name" value="3-HYDROXYACYL-[ACYL-CARRIER-PROTEIN] DEHYDRATASE"/>
    <property type="match status" value="1"/>
</dbReference>
<keyword evidence="8 10" id="KW-0456">Lyase</keyword>
<evidence type="ECO:0000313" key="11">
    <source>
        <dbReference type="EMBL" id="TMI83830.1"/>
    </source>
</evidence>
<protein>
    <recommendedName>
        <fullName evidence="10">3-hydroxyacyl-[acyl-carrier-protein] dehydratase FabZ</fullName>
        <ecNumber evidence="10">4.2.1.59</ecNumber>
    </recommendedName>
    <alternativeName>
        <fullName evidence="10">(3R)-hydroxymyristoyl-[acyl-carrier-protein] dehydratase</fullName>
        <shortName evidence="10">(3R)-hydroxymyristoyl-ACP dehydrase</shortName>
    </alternativeName>
    <alternativeName>
        <fullName evidence="10">Beta-hydroxyacyl-ACP dehydratase</fullName>
    </alternativeName>
</protein>
<dbReference type="PANTHER" id="PTHR30272">
    <property type="entry name" value="3-HYDROXYACYL-[ACYL-CARRIER-PROTEIN] DEHYDRATASE"/>
    <property type="match status" value="1"/>
</dbReference>
<evidence type="ECO:0000256" key="4">
    <source>
        <dbReference type="ARBA" id="ARBA00022490"/>
    </source>
</evidence>
<dbReference type="GO" id="GO:0005737">
    <property type="term" value="C:cytoplasm"/>
    <property type="evidence" value="ECO:0007669"/>
    <property type="project" value="UniProtKB-SubCell"/>
</dbReference>
<evidence type="ECO:0000256" key="8">
    <source>
        <dbReference type="ARBA" id="ARBA00023239"/>
    </source>
</evidence>
<keyword evidence="6 10" id="KW-0441">Lipid A biosynthesis</keyword>
<comment type="similarity">
    <text evidence="3 10">Belongs to the thioester dehydratase family. FabZ subfamily.</text>
</comment>
<dbReference type="Proteomes" id="UP000318093">
    <property type="component" value="Unassembled WGS sequence"/>
</dbReference>
<dbReference type="GO" id="GO:0019171">
    <property type="term" value="F:(3R)-hydroxyacyl-[acyl-carrier-protein] dehydratase activity"/>
    <property type="evidence" value="ECO:0007669"/>
    <property type="project" value="UniProtKB-EC"/>
</dbReference>
<evidence type="ECO:0000256" key="7">
    <source>
        <dbReference type="ARBA" id="ARBA00023098"/>
    </source>
</evidence>
<dbReference type="CDD" id="cd01288">
    <property type="entry name" value="FabZ"/>
    <property type="match status" value="1"/>
</dbReference>
<name>A0A537JK35_9BACT</name>
<sequence length="164" mass="18272">MDILEIMSHIPHRYPMLLVDRILEFEPGRRIVGLKNVSGNEPYFAGHFPGHPVMPGVMIIEAMVQVGGVLASLLPGAERKLAYFAAIDRCRFRRPVRPGDQLITEVIVMRVRDRVGKMRGTGRVDGEVVAEGAFTYSMVSLEEMHQGVIAGRIVNLEEAEHDPV</sequence>
<evidence type="ECO:0000256" key="5">
    <source>
        <dbReference type="ARBA" id="ARBA00022516"/>
    </source>
</evidence>
<dbReference type="InterPro" id="IPR029069">
    <property type="entry name" value="HotDog_dom_sf"/>
</dbReference>
<evidence type="ECO:0000256" key="6">
    <source>
        <dbReference type="ARBA" id="ARBA00022556"/>
    </source>
</evidence>
<dbReference type="Pfam" id="PF07977">
    <property type="entry name" value="FabA"/>
    <property type="match status" value="1"/>
</dbReference>
<reference evidence="11 12" key="1">
    <citation type="journal article" date="2019" name="Nat. Microbiol.">
        <title>Mediterranean grassland soil C-N compound turnover is dependent on rainfall and depth, and is mediated by genomically divergent microorganisms.</title>
        <authorList>
            <person name="Diamond S."/>
            <person name="Andeer P.F."/>
            <person name="Li Z."/>
            <person name="Crits-Christoph A."/>
            <person name="Burstein D."/>
            <person name="Anantharaman K."/>
            <person name="Lane K.R."/>
            <person name="Thomas B.C."/>
            <person name="Pan C."/>
            <person name="Northen T.R."/>
            <person name="Banfield J.F."/>
        </authorList>
    </citation>
    <scope>NUCLEOTIDE SEQUENCE [LARGE SCALE GENOMIC DNA]</scope>
    <source>
        <strain evidence="11">NP_6</strain>
    </source>
</reference>
<accession>A0A537JK35</accession>
<keyword evidence="4 10" id="KW-0963">Cytoplasm</keyword>
<gene>
    <name evidence="10 11" type="primary">fabZ</name>
    <name evidence="11" type="ORF">E6H03_03075</name>
</gene>
<evidence type="ECO:0000256" key="10">
    <source>
        <dbReference type="HAMAP-Rule" id="MF_00406"/>
    </source>
</evidence>
<dbReference type="FunFam" id="3.10.129.10:FF:000001">
    <property type="entry name" value="3-hydroxyacyl-[acyl-carrier-protein] dehydratase FabZ"/>
    <property type="match status" value="1"/>
</dbReference>
<dbReference type="Gene3D" id="3.10.129.10">
    <property type="entry name" value="Hotdog Thioesterase"/>
    <property type="match status" value="1"/>
</dbReference>
<keyword evidence="7 10" id="KW-0443">Lipid metabolism</keyword>
<comment type="catalytic activity">
    <reaction evidence="1 10">
        <text>a (3R)-hydroxyacyl-[ACP] = a (2E)-enoyl-[ACP] + H2O</text>
        <dbReference type="Rhea" id="RHEA:13097"/>
        <dbReference type="Rhea" id="RHEA-COMP:9925"/>
        <dbReference type="Rhea" id="RHEA-COMP:9945"/>
        <dbReference type="ChEBI" id="CHEBI:15377"/>
        <dbReference type="ChEBI" id="CHEBI:78784"/>
        <dbReference type="ChEBI" id="CHEBI:78827"/>
        <dbReference type="EC" id="4.2.1.59"/>
    </reaction>
</comment>
<evidence type="ECO:0000313" key="12">
    <source>
        <dbReference type="Proteomes" id="UP000318093"/>
    </source>
</evidence>